<protein>
    <recommendedName>
        <fullName evidence="3">F-box domain-containing protein</fullName>
    </recommendedName>
</protein>
<accession>A0ABR3F478</accession>
<proteinExistence type="predicted"/>
<dbReference type="Proteomes" id="UP001465976">
    <property type="component" value="Unassembled WGS sequence"/>
</dbReference>
<evidence type="ECO:0000313" key="2">
    <source>
        <dbReference type="Proteomes" id="UP001465976"/>
    </source>
</evidence>
<sequence>MQVSMVCGRWREILLSNSSFWSALHIVFDSWEGRFSSLERLVQIFASRSGARALNLQLDFRDIDDGMETEISPIVGTLVCNSARWRSLSLTSIPQSSGLLSQFGDGVVFPELHNLCISGDEPLPPALYILFRDSPSLRRLELGSDLVFVDESHFDLPWHQIEDLVIADSYGPAALALLSLFPRLKGLKMFRAGGGIVGYSGHYHSNTINTMTLTGDSQEDVDTTLQHLTLPDLASLTMCRTDESEHQWKVWAESSLTDFLSRSTCTITSLHLKRLPMTDSQALSLLGLTPALANLEIEDSRTGANHIVTGTFLQRLAVNPQTALLSAKPLLPLLTKLTLAVRKDSSIEQDIFDVVSSRWIPDREQATEVGVESLRSVCLTIVGRDADRNKLSFLECFRDAGLQMEVVYQPRFLSCNQTP</sequence>
<comment type="caution">
    <text evidence="1">The sequence shown here is derived from an EMBL/GenBank/DDBJ whole genome shotgun (WGS) entry which is preliminary data.</text>
</comment>
<dbReference type="EMBL" id="JBAHYK010001003">
    <property type="protein sequence ID" value="KAL0570047.1"/>
    <property type="molecule type" value="Genomic_DNA"/>
</dbReference>
<dbReference type="InterPro" id="IPR032675">
    <property type="entry name" value="LRR_dom_sf"/>
</dbReference>
<evidence type="ECO:0008006" key="3">
    <source>
        <dbReference type="Google" id="ProtNLM"/>
    </source>
</evidence>
<organism evidence="1 2">
    <name type="scientific">Marasmius crinis-equi</name>
    <dbReference type="NCBI Taxonomy" id="585013"/>
    <lineage>
        <taxon>Eukaryota</taxon>
        <taxon>Fungi</taxon>
        <taxon>Dikarya</taxon>
        <taxon>Basidiomycota</taxon>
        <taxon>Agaricomycotina</taxon>
        <taxon>Agaricomycetes</taxon>
        <taxon>Agaricomycetidae</taxon>
        <taxon>Agaricales</taxon>
        <taxon>Marasmiineae</taxon>
        <taxon>Marasmiaceae</taxon>
        <taxon>Marasmius</taxon>
    </lineage>
</organism>
<reference evidence="1 2" key="1">
    <citation type="submission" date="2024-02" db="EMBL/GenBank/DDBJ databases">
        <title>A draft genome for the cacao thread blight pathogen Marasmius crinis-equi.</title>
        <authorList>
            <person name="Cohen S.P."/>
            <person name="Baruah I.K."/>
            <person name="Amoako-Attah I."/>
            <person name="Bukari Y."/>
            <person name="Meinhardt L.W."/>
            <person name="Bailey B.A."/>
        </authorList>
    </citation>
    <scope>NUCLEOTIDE SEQUENCE [LARGE SCALE GENOMIC DNA]</scope>
    <source>
        <strain evidence="1 2">GH-76</strain>
    </source>
</reference>
<gene>
    <name evidence="1" type="ORF">V5O48_011918</name>
</gene>
<evidence type="ECO:0000313" key="1">
    <source>
        <dbReference type="EMBL" id="KAL0570047.1"/>
    </source>
</evidence>
<name>A0ABR3F478_9AGAR</name>
<dbReference type="Gene3D" id="3.80.10.10">
    <property type="entry name" value="Ribonuclease Inhibitor"/>
    <property type="match status" value="1"/>
</dbReference>
<keyword evidence="2" id="KW-1185">Reference proteome</keyword>